<dbReference type="Proteomes" id="UP000198718">
    <property type="component" value="Unassembled WGS sequence"/>
</dbReference>
<dbReference type="Pfam" id="PF18975">
    <property type="entry name" value="DUF5711"/>
    <property type="match status" value="1"/>
</dbReference>
<organism evidence="2 3">
    <name type="scientific">Natronincola ferrireducens</name>
    <dbReference type="NCBI Taxonomy" id="393762"/>
    <lineage>
        <taxon>Bacteria</taxon>
        <taxon>Bacillati</taxon>
        <taxon>Bacillota</taxon>
        <taxon>Clostridia</taxon>
        <taxon>Peptostreptococcales</taxon>
        <taxon>Natronincolaceae</taxon>
        <taxon>Natronincola</taxon>
    </lineage>
</organism>
<keyword evidence="1" id="KW-0812">Transmembrane</keyword>
<sequence length="390" mass="44998">MFREYMKRTKFVSRETRRYSVKNKRRIMFIFIATILIFLSFSIIKNIKTTMTTVEKEIQILEEIETHQGGNVVYRKFQNGVLQYWDGILYFYDFKGEKKWHLHLGIPSAEVKVSDESIYLADNGKKQLLRINKKGEIVYRYTTKETISSFAVCESNYVLVQYPLINSMTELVLLNEEGRKHSSIIVGEGMVMNSTLSKAHNLVAVNTLITNNALTSHLILYDMQGELIASNHLNDQLVLDFDYDTKGNLIIIKEEKITSINKGNKELWSVEVDKVKLSKTFSPQYTVIYGGEAGGNPLIDKKDGKRTKIIQYNGRVIGDAQTKEVIKGIDNSKEDIVVYSPRTIYVLDKRGEIKMEHKYSSDIEEIFLFSREHMAIITKGKLSFVRFYEG</sequence>
<dbReference type="SUPFAM" id="SSF101898">
    <property type="entry name" value="NHL repeat"/>
    <property type="match status" value="1"/>
</dbReference>
<dbReference type="STRING" id="393762.SAMN05660472_02704"/>
<evidence type="ECO:0000313" key="3">
    <source>
        <dbReference type="Proteomes" id="UP000198718"/>
    </source>
</evidence>
<feature type="transmembrane region" description="Helical" evidence="1">
    <location>
        <begin position="27"/>
        <end position="44"/>
    </location>
</feature>
<reference evidence="2 3" key="1">
    <citation type="submission" date="2016-10" db="EMBL/GenBank/DDBJ databases">
        <authorList>
            <person name="de Groot N.N."/>
        </authorList>
    </citation>
    <scope>NUCLEOTIDE SEQUENCE [LARGE SCALE GENOMIC DNA]</scope>
    <source>
        <strain evidence="2 3">DSM 18346</strain>
    </source>
</reference>
<accession>A0A1G9HQC8</accession>
<keyword evidence="1" id="KW-0472">Membrane</keyword>
<dbReference type="InterPro" id="IPR043765">
    <property type="entry name" value="DUF5711"/>
</dbReference>
<name>A0A1G9HQC8_9FIRM</name>
<keyword evidence="1" id="KW-1133">Transmembrane helix</keyword>
<gene>
    <name evidence="2" type="ORF">SAMN05660472_02704</name>
</gene>
<protein>
    <submittedName>
        <fullName evidence="2">Uncharacterized protein</fullName>
    </submittedName>
</protein>
<keyword evidence="3" id="KW-1185">Reference proteome</keyword>
<evidence type="ECO:0000256" key="1">
    <source>
        <dbReference type="SAM" id="Phobius"/>
    </source>
</evidence>
<proteinExistence type="predicted"/>
<dbReference type="AlphaFoldDB" id="A0A1G9HQC8"/>
<evidence type="ECO:0000313" key="2">
    <source>
        <dbReference type="EMBL" id="SDL14996.1"/>
    </source>
</evidence>
<dbReference type="EMBL" id="FNFP01000009">
    <property type="protein sequence ID" value="SDL14996.1"/>
    <property type="molecule type" value="Genomic_DNA"/>
</dbReference>